<evidence type="ECO:0000256" key="2">
    <source>
        <dbReference type="ARBA" id="ARBA00023002"/>
    </source>
</evidence>
<dbReference type="InterPro" id="IPR057326">
    <property type="entry name" value="KR_dom"/>
</dbReference>
<dbReference type="InterPro" id="IPR020904">
    <property type="entry name" value="Sc_DH/Rdtase_CS"/>
</dbReference>
<keyword evidence="2" id="KW-0560">Oxidoreductase</keyword>
<evidence type="ECO:0000256" key="1">
    <source>
        <dbReference type="ARBA" id="ARBA00006484"/>
    </source>
</evidence>
<name>A0A6G6J422_PSENT</name>
<proteinExistence type="inferred from homology"/>
<gene>
    <name evidence="5" type="ORF">G5B91_27540</name>
</gene>
<comment type="similarity">
    <text evidence="1">Belongs to the short-chain dehydrogenases/reductases (SDR) family.</text>
</comment>
<protein>
    <submittedName>
        <fullName evidence="5">SDR family oxidoreductase</fullName>
    </submittedName>
</protein>
<dbReference type="RefSeq" id="WP_024764221.1">
    <property type="nucleotide sequence ID" value="NZ_CAMIIC010000002.1"/>
</dbReference>
<sequence>MRLDGKRIIVTGGARGIGASVVKAYVEEGARVASFDVLDELGRTVVEDLDARFIGRVRYFHCDIADAIQVRGCFDQAAQWLGGLDVLANVAAVERTAPAESIGSADWDLIFDVNVRGTLHTNQAAFPYLRDAGGGRIINFGSAAGLNGMPGAAHYAASKGAVLAWTRTLAQEWARHGIRVNAVAPMIWTPMYDAHRAKMSADELTAHDQMMSRIVPLGGKLGDAERDLAPVMVFLAGEGSQFITGQTLCVDGGTIPIR</sequence>
<dbReference type="PROSITE" id="PS00061">
    <property type="entry name" value="ADH_SHORT"/>
    <property type="match status" value="1"/>
</dbReference>
<dbReference type="EMBL" id="CP049140">
    <property type="protein sequence ID" value="QIE89810.1"/>
    <property type="molecule type" value="Genomic_DNA"/>
</dbReference>
<dbReference type="KEGG" id="pnt:G5B91_27540"/>
<dbReference type="PANTHER" id="PTHR24321">
    <property type="entry name" value="DEHYDROGENASES, SHORT CHAIN"/>
    <property type="match status" value="1"/>
</dbReference>
<evidence type="ECO:0000256" key="3">
    <source>
        <dbReference type="ARBA" id="ARBA00023027"/>
    </source>
</evidence>
<dbReference type="AlphaFoldDB" id="A0A6G6J422"/>
<accession>A0A6G6J422</accession>
<evidence type="ECO:0000259" key="4">
    <source>
        <dbReference type="SMART" id="SM00822"/>
    </source>
</evidence>
<dbReference type="PANTHER" id="PTHR24321:SF8">
    <property type="entry name" value="ESTRADIOL 17-BETA-DEHYDROGENASE 8-RELATED"/>
    <property type="match status" value="1"/>
</dbReference>
<keyword evidence="3" id="KW-0520">NAD</keyword>
<dbReference type="InterPro" id="IPR002347">
    <property type="entry name" value="SDR_fam"/>
</dbReference>
<dbReference type="PRINTS" id="PR00080">
    <property type="entry name" value="SDRFAMILY"/>
</dbReference>
<dbReference type="GO" id="GO:0016491">
    <property type="term" value="F:oxidoreductase activity"/>
    <property type="evidence" value="ECO:0007669"/>
    <property type="project" value="UniProtKB-KW"/>
</dbReference>
<dbReference type="CDD" id="cd05233">
    <property type="entry name" value="SDR_c"/>
    <property type="match status" value="1"/>
</dbReference>
<dbReference type="SMART" id="SM00822">
    <property type="entry name" value="PKS_KR"/>
    <property type="match status" value="1"/>
</dbReference>
<dbReference type="Proteomes" id="UP000501063">
    <property type="component" value="Chromosome"/>
</dbReference>
<dbReference type="SUPFAM" id="SSF51735">
    <property type="entry name" value="NAD(P)-binding Rossmann-fold domains"/>
    <property type="match status" value="1"/>
</dbReference>
<organism evidence="5 6">
    <name type="scientific">Pseudomonas nitroreducens</name>
    <dbReference type="NCBI Taxonomy" id="46680"/>
    <lineage>
        <taxon>Bacteria</taxon>
        <taxon>Pseudomonadati</taxon>
        <taxon>Pseudomonadota</taxon>
        <taxon>Gammaproteobacteria</taxon>
        <taxon>Pseudomonadales</taxon>
        <taxon>Pseudomonadaceae</taxon>
        <taxon>Pseudomonas</taxon>
    </lineage>
</organism>
<feature type="domain" description="Ketoreductase" evidence="4">
    <location>
        <begin position="6"/>
        <end position="194"/>
    </location>
</feature>
<dbReference type="Gene3D" id="3.40.50.720">
    <property type="entry name" value="NAD(P)-binding Rossmann-like Domain"/>
    <property type="match status" value="1"/>
</dbReference>
<dbReference type="PRINTS" id="PR00081">
    <property type="entry name" value="GDHRDH"/>
</dbReference>
<dbReference type="Pfam" id="PF13561">
    <property type="entry name" value="adh_short_C2"/>
    <property type="match status" value="1"/>
</dbReference>
<evidence type="ECO:0000313" key="5">
    <source>
        <dbReference type="EMBL" id="QIE89810.1"/>
    </source>
</evidence>
<dbReference type="FunFam" id="3.40.50.720:FF:000084">
    <property type="entry name" value="Short-chain dehydrogenase reductase"/>
    <property type="match status" value="1"/>
</dbReference>
<evidence type="ECO:0000313" key="6">
    <source>
        <dbReference type="Proteomes" id="UP000501063"/>
    </source>
</evidence>
<reference evidence="5 6" key="1">
    <citation type="submission" date="2020-02" db="EMBL/GenBank/DDBJ databases">
        <title>Integrative conjugative elements (ICEs) and plasmids drive adaptation of Pseudomonas nitroreducens strain HBP1 to wastewater environment.</title>
        <authorList>
            <person name="Sentchilo V."/>
            <person name="Carraro N."/>
            <person name="Bertelli C."/>
            <person name="van der Meer J.R."/>
        </authorList>
    </citation>
    <scope>NUCLEOTIDE SEQUENCE [LARGE SCALE GENOMIC DNA]</scope>
    <source>
        <strain evidence="5 6">HBP1</strain>
    </source>
</reference>
<dbReference type="InterPro" id="IPR036291">
    <property type="entry name" value="NAD(P)-bd_dom_sf"/>
</dbReference>